<reference evidence="2" key="1">
    <citation type="submission" date="2022-11" db="UniProtKB">
        <authorList>
            <consortium name="WormBaseParasite"/>
        </authorList>
    </citation>
    <scope>IDENTIFICATION</scope>
</reference>
<dbReference type="Proteomes" id="UP000887565">
    <property type="component" value="Unplaced"/>
</dbReference>
<proteinExistence type="predicted"/>
<keyword evidence="1" id="KW-1185">Reference proteome</keyword>
<accession>A0A915HH75</accession>
<sequence>TSKKEARFVESSIAKNYKTGRKAPENFACQQLEVGGGSRRQLPIQFKILGNLSPNGLPFALQGLPFPLQIFTF</sequence>
<name>A0A915HH75_ROMCU</name>
<evidence type="ECO:0000313" key="1">
    <source>
        <dbReference type="Proteomes" id="UP000887565"/>
    </source>
</evidence>
<dbReference type="WBParaSite" id="nRc.2.0.1.t00671-RA">
    <property type="protein sequence ID" value="nRc.2.0.1.t00671-RA"/>
    <property type="gene ID" value="nRc.2.0.1.g00671"/>
</dbReference>
<dbReference type="AlphaFoldDB" id="A0A915HH75"/>
<evidence type="ECO:0000313" key="2">
    <source>
        <dbReference type="WBParaSite" id="nRc.2.0.1.t00671-RA"/>
    </source>
</evidence>
<protein>
    <submittedName>
        <fullName evidence="2">Uncharacterized protein</fullName>
    </submittedName>
</protein>
<organism evidence="1 2">
    <name type="scientific">Romanomermis culicivorax</name>
    <name type="common">Nematode worm</name>
    <dbReference type="NCBI Taxonomy" id="13658"/>
    <lineage>
        <taxon>Eukaryota</taxon>
        <taxon>Metazoa</taxon>
        <taxon>Ecdysozoa</taxon>
        <taxon>Nematoda</taxon>
        <taxon>Enoplea</taxon>
        <taxon>Dorylaimia</taxon>
        <taxon>Mermithida</taxon>
        <taxon>Mermithoidea</taxon>
        <taxon>Mermithidae</taxon>
        <taxon>Romanomermis</taxon>
    </lineage>
</organism>